<dbReference type="SMART" id="SM00100">
    <property type="entry name" value="cNMP"/>
    <property type="match status" value="1"/>
</dbReference>
<dbReference type="GO" id="GO:0005829">
    <property type="term" value="C:cytosol"/>
    <property type="evidence" value="ECO:0007669"/>
    <property type="project" value="TreeGrafter"/>
</dbReference>
<evidence type="ECO:0000313" key="7">
    <source>
        <dbReference type="Proteomes" id="UP000037267"/>
    </source>
</evidence>
<name>A0A0L0WD71_GOTPU</name>
<evidence type="ECO:0000259" key="5">
    <source>
        <dbReference type="PROSITE" id="PS51063"/>
    </source>
</evidence>
<gene>
    <name evidence="6" type="ORF">CLPU_3c01530</name>
</gene>
<evidence type="ECO:0000256" key="1">
    <source>
        <dbReference type="ARBA" id="ARBA00023015"/>
    </source>
</evidence>
<dbReference type="PANTHER" id="PTHR24567">
    <property type="entry name" value="CRP FAMILY TRANSCRIPTIONAL REGULATORY PROTEIN"/>
    <property type="match status" value="1"/>
</dbReference>
<dbReference type="InterPro" id="IPR050397">
    <property type="entry name" value="Env_Response_Regulators"/>
</dbReference>
<dbReference type="InterPro" id="IPR018335">
    <property type="entry name" value="Tscrpt_reg_HTH_Crp-type_CS"/>
</dbReference>
<dbReference type="InterPro" id="IPR012318">
    <property type="entry name" value="HTH_CRP"/>
</dbReference>
<dbReference type="InterPro" id="IPR018490">
    <property type="entry name" value="cNMP-bd_dom_sf"/>
</dbReference>
<dbReference type="PANTHER" id="PTHR24567:SF28">
    <property type="entry name" value="LISTERIOLYSIN REGULATORY PROTEIN"/>
    <property type="match status" value="1"/>
</dbReference>
<dbReference type="GO" id="GO:0003677">
    <property type="term" value="F:DNA binding"/>
    <property type="evidence" value="ECO:0007669"/>
    <property type="project" value="UniProtKB-KW"/>
</dbReference>
<dbReference type="PATRIC" id="fig|1503.3.peg.2018"/>
<dbReference type="InterPro" id="IPR000595">
    <property type="entry name" value="cNMP-bd_dom"/>
</dbReference>
<keyword evidence="2" id="KW-0238">DNA-binding</keyword>
<dbReference type="CDD" id="cd00038">
    <property type="entry name" value="CAP_ED"/>
    <property type="match status" value="1"/>
</dbReference>
<protein>
    <submittedName>
        <fullName evidence="6">Transcriptional regulator, Crp/Fnr family</fullName>
    </submittedName>
</protein>
<evidence type="ECO:0000256" key="2">
    <source>
        <dbReference type="ARBA" id="ARBA00023125"/>
    </source>
</evidence>
<dbReference type="InterPro" id="IPR036390">
    <property type="entry name" value="WH_DNA-bd_sf"/>
</dbReference>
<keyword evidence="3" id="KW-0804">Transcription</keyword>
<keyword evidence="1" id="KW-0805">Transcription regulation</keyword>
<feature type="domain" description="Cyclic nucleotide-binding" evidence="4">
    <location>
        <begin position="12"/>
        <end position="132"/>
    </location>
</feature>
<dbReference type="Proteomes" id="UP000037267">
    <property type="component" value="Unassembled WGS sequence"/>
</dbReference>
<dbReference type="PROSITE" id="PS51063">
    <property type="entry name" value="HTH_CRP_2"/>
    <property type="match status" value="1"/>
</dbReference>
<dbReference type="RefSeq" id="WP_050354365.1">
    <property type="nucleotide sequence ID" value="NZ_LGSS01000003.1"/>
</dbReference>
<evidence type="ECO:0000313" key="6">
    <source>
        <dbReference type="EMBL" id="KNF09375.1"/>
    </source>
</evidence>
<dbReference type="EMBL" id="LGSS01000003">
    <property type="protein sequence ID" value="KNF09375.1"/>
    <property type="molecule type" value="Genomic_DNA"/>
</dbReference>
<comment type="caution">
    <text evidence="6">The sequence shown here is derived from an EMBL/GenBank/DDBJ whole genome shotgun (WGS) entry which is preliminary data.</text>
</comment>
<dbReference type="PROSITE" id="PS50042">
    <property type="entry name" value="CNMP_BINDING_3"/>
    <property type="match status" value="1"/>
</dbReference>
<dbReference type="Gene3D" id="2.60.120.10">
    <property type="entry name" value="Jelly Rolls"/>
    <property type="match status" value="1"/>
</dbReference>
<dbReference type="GO" id="GO:0003700">
    <property type="term" value="F:DNA-binding transcription factor activity"/>
    <property type="evidence" value="ECO:0007669"/>
    <property type="project" value="InterPro"/>
</dbReference>
<dbReference type="Gene3D" id="1.10.10.10">
    <property type="entry name" value="Winged helix-like DNA-binding domain superfamily/Winged helix DNA-binding domain"/>
    <property type="match status" value="1"/>
</dbReference>
<dbReference type="SMART" id="SM00419">
    <property type="entry name" value="HTH_CRP"/>
    <property type="match status" value="1"/>
</dbReference>
<evidence type="ECO:0000256" key="3">
    <source>
        <dbReference type="ARBA" id="ARBA00023163"/>
    </source>
</evidence>
<dbReference type="InterPro" id="IPR014710">
    <property type="entry name" value="RmlC-like_jellyroll"/>
</dbReference>
<dbReference type="Pfam" id="PF13545">
    <property type="entry name" value="HTH_Crp_2"/>
    <property type="match status" value="1"/>
</dbReference>
<feature type="domain" description="HTH crp-type" evidence="5">
    <location>
        <begin position="146"/>
        <end position="219"/>
    </location>
</feature>
<sequence>MITNEYLRKIPLFSQLNDNEIEKVKLVTKERFFKRGNIVISEGSKGEAVYIIKTGKVKIYKTDSSGREVILDIKGEGKMFAEVTLFSDMPNPATVMTIEDSYIYTISNIDIEDVIKNNPVMALEIIKVLNKRLQEAQSKVKNIVLNDTYVRTAYTLIKLSQKYGIKLGDKIELDLSITREELASLVGTSRETVSRALSQFNKEKSIEIKGRKIIISDINKLKEWLN</sequence>
<dbReference type="STRING" id="1503.CLPU_3c01530"/>
<dbReference type="SUPFAM" id="SSF51206">
    <property type="entry name" value="cAMP-binding domain-like"/>
    <property type="match status" value="1"/>
</dbReference>
<keyword evidence="7" id="KW-1185">Reference proteome</keyword>
<dbReference type="AlphaFoldDB" id="A0A0L0WD71"/>
<reference evidence="7" key="1">
    <citation type="submission" date="2015-07" db="EMBL/GenBank/DDBJ databases">
        <title>Draft genome sequence of the purine-degrading Gottschalkia purinilyticum DSM 1384 (formerly Clostridium purinilyticum).</title>
        <authorList>
            <person name="Poehlein A."/>
            <person name="Schiel-Bengelsdorf B."/>
            <person name="Bengelsdorf F.R."/>
            <person name="Daniel R."/>
            <person name="Duerre P."/>
        </authorList>
    </citation>
    <scope>NUCLEOTIDE SEQUENCE [LARGE SCALE GENOMIC DNA]</scope>
    <source>
        <strain evidence="7">DSM 1384</strain>
    </source>
</reference>
<dbReference type="PRINTS" id="PR00034">
    <property type="entry name" value="HTHCRP"/>
</dbReference>
<dbReference type="PROSITE" id="PS00042">
    <property type="entry name" value="HTH_CRP_1"/>
    <property type="match status" value="1"/>
</dbReference>
<dbReference type="InterPro" id="IPR036388">
    <property type="entry name" value="WH-like_DNA-bd_sf"/>
</dbReference>
<dbReference type="OrthoDB" id="1706474at2"/>
<accession>A0A0L0WD71</accession>
<dbReference type="SUPFAM" id="SSF46785">
    <property type="entry name" value="Winged helix' DNA-binding domain"/>
    <property type="match status" value="1"/>
</dbReference>
<proteinExistence type="predicted"/>
<organism evidence="6 7">
    <name type="scientific">Gottschalkia purinilytica</name>
    <name type="common">Clostridium purinilyticum</name>
    <dbReference type="NCBI Taxonomy" id="1503"/>
    <lineage>
        <taxon>Bacteria</taxon>
        <taxon>Bacillati</taxon>
        <taxon>Bacillota</taxon>
        <taxon>Tissierellia</taxon>
        <taxon>Tissierellales</taxon>
        <taxon>Gottschalkiaceae</taxon>
        <taxon>Gottschalkia</taxon>
    </lineage>
</organism>
<dbReference type="Pfam" id="PF00027">
    <property type="entry name" value="cNMP_binding"/>
    <property type="match status" value="1"/>
</dbReference>
<evidence type="ECO:0000259" key="4">
    <source>
        <dbReference type="PROSITE" id="PS50042"/>
    </source>
</evidence>